<dbReference type="GeneID" id="16797188"/>
<feature type="domain" description="YspA cpYpsA-related SLOG" evidence="1">
    <location>
        <begin position="1"/>
        <end position="65"/>
    </location>
</feature>
<dbReference type="Pfam" id="PF10686">
    <property type="entry name" value="YAcAr"/>
    <property type="match status" value="1"/>
</dbReference>
<dbReference type="Gene3D" id="3.40.50.450">
    <property type="match status" value="1"/>
</dbReference>
<reference evidence="3" key="2">
    <citation type="submission" date="2013-03" db="EMBL/GenBank/DDBJ databases">
        <title>The Cellulophaga phages: a novel, diverse, and globally ubiquitous model system.</title>
        <authorList>
            <person name="Holmfeldt K."/>
            <person name="Solonenko N."/>
            <person name="Shah M."/>
            <person name="Corrier K."/>
            <person name="Riemann L."/>
            <person name="VerBerkmoes N.C."/>
            <person name="Sullivan M.B."/>
        </authorList>
    </citation>
    <scope>NUCLEOTIDE SEQUENCE [LARGE SCALE GENOMIC DNA]</scope>
</reference>
<protein>
    <recommendedName>
        <fullName evidence="1">YspA cpYpsA-related SLOG domain-containing protein</fullName>
    </recommendedName>
</protein>
<keyword evidence="3" id="KW-1185">Reference proteome</keyword>
<dbReference type="KEGG" id="vg:16797188"/>
<sequence>MKVIIAGGRDFQDYDTLKLKCNFTLSKSIDVEVVSGTCKGVDLLGERYAKEKDYPVKQFPADWSKGKSAGPIRNKQMAEYADGLIAFWDGKSKGTKNMIDLALSKGLKVQVYNY</sequence>
<reference evidence="2 3" key="1">
    <citation type="journal article" date="2013" name="Proc. Natl. Acad. Sci. U.S.A.">
        <title>Twelve previously unknown phage genera are ubiquitous in global oceans.</title>
        <authorList>
            <person name="Holmfeldt K."/>
            <person name="Solonenko N."/>
            <person name="Shah M."/>
            <person name="Corrier K."/>
            <person name="Riemann L."/>
            <person name="Verberkmoes N.C."/>
            <person name="Sullivan M.B."/>
        </authorList>
    </citation>
    <scope>NUCLEOTIDE SEQUENCE [LARGE SCALE GENOMIC DNA]</scope>
    <source>
        <strain evidence="2">Phi18:3</strain>
    </source>
</reference>
<name>S0A287_9CAUD</name>
<evidence type="ECO:0000259" key="1">
    <source>
        <dbReference type="Pfam" id="PF10686"/>
    </source>
</evidence>
<dbReference type="Proteomes" id="UP000014728">
    <property type="component" value="Segment"/>
</dbReference>
<gene>
    <name evidence="2" type="ORF">Phi18:3_gp060</name>
</gene>
<accession>S0A287</accession>
<dbReference type="RefSeq" id="YP_008241253.1">
    <property type="nucleotide sequence ID" value="NC_021794.1"/>
</dbReference>
<dbReference type="OrthoDB" id="13008at10239"/>
<dbReference type="InterPro" id="IPR019627">
    <property type="entry name" value="YAcAr"/>
</dbReference>
<dbReference type="EMBL" id="KC821620">
    <property type="protein sequence ID" value="AGO48572.1"/>
    <property type="molecule type" value="Genomic_DNA"/>
</dbReference>
<evidence type="ECO:0000313" key="3">
    <source>
        <dbReference type="Proteomes" id="UP000014728"/>
    </source>
</evidence>
<organism evidence="2 3">
    <name type="scientific">Cellulophaga phage phi18:3</name>
    <dbReference type="NCBI Taxonomy" id="1327983"/>
    <lineage>
        <taxon>Viruses</taxon>
        <taxon>Duplodnaviria</taxon>
        <taxon>Heunggongvirae</taxon>
        <taxon>Uroviricota</taxon>
        <taxon>Caudoviricetes</taxon>
        <taxon>Pachyviridae</taxon>
        <taxon>Baltivirus</taxon>
        <taxon>Baltivirus phi18tres</taxon>
    </lineage>
</organism>
<evidence type="ECO:0000313" key="2">
    <source>
        <dbReference type="EMBL" id="AGO48572.1"/>
    </source>
</evidence>
<proteinExistence type="predicted"/>